<evidence type="ECO:0000256" key="1">
    <source>
        <dbReference type="SAM" id="MobiDB-lite"/>
    </source>
</evidence>
<proteinExistence type="predicted"/>
<organism evidence="2 3">
    <name type="scientific">Myxococcus llanfairpwllgwyngyllgogerychwyrndrobwllllantysiliogogogochensis</name>
    <dbReference type="NCBI Taxonomy" id="2590453"/>
    <lineage>
        <taxon>Bacteria</taxon>
        <taxon>Pseudomonadati</taxon>
        <taxon>Myxococcota</taxon>
        <taxon>Myxococcia</taxon>
        <taxon>Myxococcales</taxon>
        <taxon>Cystobacterineae</taxon>
        <taxon>Myxococcaceae</taxon>
        <taxon>Myxococcus</taxon>
    </lineage>
</organism>
<accession>A0A540X8W6</accession>
<evidence type="ECO:0000313" key="2">
    <source>
        <dbReference type="EMBL" id="TQF17751.1"/>
    </source>
</evidence>
<gene>
    <name evidence="2" type="ORF">FJV41_01940</name>
</gene>
<name>A0A540X8W6_9BACT</name>
<dbReference type="RefSeq" id="WP_141640654.1">
    <property type="nucleotide sequence ID" value="NZ_VIFM01000004.1"/>
</dbReference>
<dbReference type="Proteomes" id="UP000315369">
    <property type="component" value="Unassembled WGS sequence"/>
</dbReference>
<protein>
    <submittedName>
        <fullName evidence="2">DUF481 domain-containing protein</fullName>
    </submittedName>
</protein>
<evidence type="ECO:0000313" key="3">
    <source>
        <dbReference type="Proteomes" id="UP000315369"/>
    </source>
</evidence>
<reference evidence="2 3" key="1">
    <citation type="submission" date="2019-06" db="EMBL/GenBank/DDBJ databases">
        <authorList>
            <person name="Livingstone P."/>
            <person name="Whitworth D."/>
        </authorList>
    </citation>
    <scope>NUCLEOTIDE SEQUENCE [LARGE SCALE GENOMIC DNA]</scope>
    <source>
        <strain evidence="2 3">AM401</strain>
    </source>
</reference>
<feature type="region of interest" description="Disordered" evidence="1">
    <location>
        <begin position="15"/>
        <end position="40"/>
    </location>
</feature>
<dbReference type="EMBL" id="VIFM01000004">
    <property type="protein sequence ID" value="TQF17751.1"/>
    <property type="molecule type" value="Genomic_DNA"/>
</dbReference>
<dbReference type="InterPro" id="IPR007433">
    <property type="entry name" value="DUF481"/>
</dbReference>
<sequence length="271" mass="29954">MSPLLFLLTVLAQTPTPPPDTVSEDGPVRPCTEDEEEDVGPWTGSFGVGFSFFTGNSRSYTLTGNSLAEYESPKWALTLEADGAYGRAAASEDEEELIAEALGAWVRGEYRATPLLSAYTYLGAETDHLSSLELRAEVELGVGFTLIEQKKRKTDELFLRAYLGAHYAHDRRFQYVPTRKDLPSVDLWSPSVGVMFRYDINERVEFREYAMLLPDVFGDTRVLLTSTTKLSVNLTGRLALTTFFDVRHDSSPAEGKASTDTALTVGAELTL</sequence>
<comment type="caution">
    <text evidence="2">The sequence shown here is derived from an EMBL/GenBank/DDBJ whole genome shotgun (WGS) entry which is preliminary data.</text>
</comment>
<keyword evidence="3" id="KW-1185">Reference proteome</keyword>
<dbReference type="Pfam" id="PF04338">
    <property type="entry name" value="DUF481"/>
    <property type="match status" value="1"/>
</dbReference>
<dbReference type="AlphaFoldDB" id="A0A540X8W6"/>
<dbReference type="OrthoDB" id="5496507at2"/>